<name>A0AAQ3QMC1_9LILI</name>
<organism evidence="2 3">
    <name type="scientific">Canna indica</name>
    <name type="common">Indian-shot</name>
    <dbReference type="NCBI Taxonomy" id="4628"/>
    <lineage>
        <taxon>Eukaryota</taxon>
        <taxon>Viridiplantae</taxon>
        <taxon>Streptophyta</taxon>
        <taxon>Embryophyta</taxon>
        <taxon>Tracheophyta</taxon>
        <taxon>Spermatophyta</taxon>
        <taxon>Magnoliopsida</taxon>
        <taxon>Liliopsida</taxon>
        <taxon>Zingiberales</taxon>
        <taxon>Cannaceae</taxon>
        <taxon>Canna</taxon>
    </lineage>
</organism>
<reference evidence="2 3" key="1">
    <citation type="submission" date="2023-10" db="EMBL/GenBank/DDBJ databases">
        <title>Chromosome-scale genome assembly provides insights into flower coloration mechanisms of Canna indica.</title>
        <authorList>
            <person name="Li C."/>
        </authorList>
    </citation>
    <scope>NUCLEOTIDE SEQUENCE [LARGE SCALE GENOMIC DNA]</scope>
    <source>
        <tissue evidence="2">Flower</tissue>
    </source>
</reference>
<gene>
    <name evidence="2" type="ORF">Cni_G23361</name>
</gene>
<protein>
    <recommendedName>
        <fullName evidence="1">Reverse transcriptase zinc-binding domain-containing protein</fullName>
    </recommendedName>
</protein>
<dbReference type="InterPro" id="IPR026960">
    <property type="entry name" value="RVT-Znf"/>
</dbReference>
<accession>A0AAQ3QMC1</accession>
<dbReference type="EMBL" id="CP136896">
    <property type="protein sequence ID" value="WOL14581.1"/>
    <property type="molecule type" value="Genomic_DNA"/>
</dbReference>
<proteinExistence type="predicted"/>
<dbReference type="AlphaFoldDB" id="A0AAQ3QMC1"/>
<sequence length="127" mass="14980">MKVSERVKLFIWKVLWGRLPTSWWNAKLSGIEANKCHICNEGIDDMNHILFDCKYAKVYWKMAEETIGIVFSFKNEWRQGEWLKEADGFEEVSAVRLKLFWQFQCGVSGRIETAKILKRKVGKLEAY</sequence>
<dbReference type="Pfam" id="PF13966">
    <property type="entry name" value="zf-RVT"/>
    <property type="match status" value="1"/>
</dbReference>
<keyword evidence="3" id="KW-1185">Reference proteome</keyword>
<dbReference type="Proteomes" id="UP001327560">
    <property type="component" value="Chromosome 7"/>
</dbReference>
<feature type="domain" description="Reverse transcriptase zinc-binding" evidence="1">
    <location>
        <begin position="2"/>
        <end position="60"/>
    </location>
</feature>
<evidence type="ECO:0000313" key="2">
    <source>
        <dbReference type="EMBL" id="WOL14581.1"/>
    </source>
</evidence>
<evidence type="ECO:0000259" key="1">
    <source>
        <dbReference type="Pfam" id="PF13966"/>
    </source>
</evidence>
<evidence type="ECO:0000313" key="3">
    <source>
        <dbReference type="Proteomes" id="UP001327560"/>
    </source>
</evidence>